<dbReference type="Pfam" id="PF00211">
    <property type="entry name" value="Guanylate_cyc"/>
    <property type="match status" value="1"/>
</dbReference>
<dbReference type="SMART" id="SM01080">
    <property type="entry name" value="CHASE2"/>
    <property type="match status" value="1"/>
</dbReference>
<accession>A0A1T1H9A1</accession>
<feature type="transmembrane region" description="Helical" evidence="7">
    <location>
        <begin position="392"/>
        <end position="412"/>
    </location>
</feature>
<keyword evidence="3" id="KW-1003">Cell membrane</keyword>
<evidence type="ECO:0000313" key="10">
    <source>
        <dbReference type="Proteomes" id="UP000190064"/>
    </source>
</evidence>
<dbReference type="CDD" id="cd07302">
    <property type="entry name" value="CHD"/>
    <property type="match status" value="1"/>
</dbReference>
<gene>
    <name evidence="9" type="ORF">BTA35_0213105</name>
</gene>
<dbReference type="Pfam" id="PF05226">
    <property type="entry name" value="CHASE2"/>
    <property type="match status" value="1"/>
</dbReference>
<dbReference type="Gene3D" id="3.30.70.1230">
    <property type="entry name" value="Nucleotide cyclase"/>
    <property type="match status" value="1"/>
</dbReference>
<dbReference type="GO" id="GO:0030313">
    <property type="term" value="C:cell envelope"/>
    <property type="evidence" value="ECO:0007669"/>
    <property type="project" value="UniProtKB-SubCell"/>
</dbReference>
<evidence type="ECO:0000259" key="8">
    <source>
        <dbReference type="PROSITE" id="PS50125"/>
    </source>
</evidence>
<evidence type="ECO:0000256" key="7">
    <source>
        <dbReference type="SAM" id="Phobius"/>
    </source>
</evidence>
<dbReference type="SMART" id="SM00044">
    <property type="entry name" value="CYCc"/>
    <property type="match status" value="1"/>
</dbReference>
<dbReference type="GO" id="GO:0006171">
    <property type="term" value="P:cAMP biosynthetic process"/>
    <property type="evidence" value="ECO:0007669"/>
    <property type="project" value="TreeGrafter"/>
</dbReference>
<keyword evidence="5 7" id="KW-1133">Transmembrane helix</keyword>
<sequence>MDSLKKALSPLIRPLGSLLILAIFLLHAIGYWNIGLFSKLEQIAYDVRINMTLPNEGDSQILIIDIDEDSLREIGQFPWPREYIAELLYILFGEYGISTLGFDIVFPEADQRGATEALKGLLLEKPELTETLTPLIESMDGDRQLAGILNQTPAVLGFYLDREPEIETPSVGVLPEPLPIKSPISPSLLPIPKAQRFSGNQPVHQANALSAGFFDNPLVDQDGVFRRVPMIQEYQGNYYQSLSLAVVRSVLGMPPVEFIISGNKNNPTLEALDVGGFRIPVDNQTGALVPHYGGRGTFEYISVTDIFQQTAAKEKLQGAIVLLGTSAPGLLDLRTTPVQSVYAGVEVHANLIAGILHQSFKHQPSYTVGGEILLLIFLGLLLTFTLPRLNPLPILIGSVLIFSGIWYGNLLLWTDYKWVFPLATPVLLSALIIAYQLAYGYLVESRGKRQLTRLFGQYVPPELVDEMNENPASISLEGESREMTVLFSDVRGFTTISEGLNPEELTRLMNAFLTPMTGVIHEYRGTIDKYMGDAIMAFWGAPLKDPLHAKHGVEAGLRMIEIMKELGPEFKKRGWPELKIGVGLNTGPMNVGNMGSEFRMAYTVLGDAVNLGSRLEGLTKQYGVDLMVSETTAAAADNYLYRELDLVKVKGKHEPVAIFEPVALKGSLSEAELNTLDRYHQTLKHFRNQDWGYAERLLSELLSEEKRMIYDVYLDRINLYREQPPGKDWDGVFTHTSK</sequence>
<comment type="subcellular location">
    <subcellularLocation>
        <location evidence="1">Cell envelope</location>
    </subcellularLocation>
</comment>
<dbReference type="PANTHER" id="PTHR43081">
    <property type="entry name" value="ADENYLATE CYCLASE, TERMINAL-DIFFERENTIATION SPECIFIC-RELATED"/>
    <property type="match status" value="1"/>
</dbReference>
<dbReference type="InterPro" id="IPR001054">
    <property type="entry name" value="A/G_cyclase"/>
</dbReference>
<evidence type="ECO:0000256" key="4">
    <source>
        <dbReference type="ARBA" id="ARBA00022692"/>
    </source>
</evidence>
<dbReference type="AlphaFoldDB" id="A0A1T1H9A1"/>
<comment type="caution">
    <text evidence="9">The sequence shown here is derived from an EMBL/GenBank/DDBJ whole genome shotgun (WGS) entry which is preliminary data.</text>
</comment>
<dbReference type="GO" id="GO:0004016">
    <property type="term" value="F:adenylate cyclase activity"/>
    <property type="evidence" value="ECO:0007669"/>
    <property type="project" value="UniProtKB-ARBA"/>
</dbReference>
<dbReference type="InterPro" id="IPR029787">
    <property type="entry name" value="Nucleotide_cyclase"/>
</dbReference>
<keyword evidence="6 7" id="KW-0472">Membrane</keyword>
<dbReference type="SUPFAM" id="SSF55073">
    <property type="entry name" value="Nucleotide cyclase"/>
    <property type="match status" value="1"/>
</dbReference>
<evidence type="ECO:0000256" key="3">
    <source>
        <dbReference type="ARBA" id="ARBA00022475"/>
    </source>
</evidence>
<evidence type="ECO:0000256" key="6">
    <source>
        <dbReference type="ARBA" id="ARBA00023136"/>
    </source>
</evidence>
<evidence type="ECO:0000256" key="5">
    <source>
        <dbReference type="ARBA" id="ARBA00022989"/>
    </source>
</evidence>
<feature type="transmembrane region" description="Helical" evidence="7">
    <location>
        <begin position="366"/>
        <end position="385"/>
    </location>
</feature>
<keyword evidence="10" id="KW-1185">Reference proteome</keyword>
<dbReference type="RefSeq" id="WP_078320260.1">
    <property type="nucleotide sequence ID" value="NZ_MTSD02000006.1"/>
</dbReference>
<name>A0A1T1H9A1_OCELI</name>
<reference evidence="9" key="1">
    <citation type="submission" date="2017-02" db="EMBL/GenBank/DDBJ databases">
        <title>Draft Genome Sequence of the Salt Water Bacterium Oceanospirillum linum ATCC 11336.</title>
        <authorList>
            <person name="Trachtenberg A.M."/>
            <person name="Carney J.G."/>
            <person name="Linnane J.D."/>
            <person name="Rheaume B.A."/>
            <person name="Pitts N.L."/>
            <person name="Mykles D.L."/>
            <person name="Maclea K.S."/>
        </authorList>
    </citation>
    <scope>NUCLEOTIDE SEQUENCE [LARGE SCALE GENOMIC DNA]</scope>
    <source>
        <strain evidence="9">ATCC 11336</strain>
    </source>
</reference>
<dbReference type="InterPro" id="IPR007890">
    <property type="entry name" value="CHASE2"/>
</dbReference>
<dbReference type="STRING" id="966.BTA35_0213105"/>
<dbReference type="PANTHER" id="PTHR43081:SF1">
    <property type="entry name" value="ADENYLATE CYCLASE, TERMINAL-DIFFERENTIATION SPECIFIC"/>
    <property type="match status" value="1"/>
</dbReference>
<feature type="domain" description="Guanylate cyclase" evidence="8">
    <location>
        <begin position="484"/>
        <end position="616"/>
    </location>
</feature>
<dbReference type="FunFam" id="3.30.70.1230:FF:000016">
    <property type="entry name" value="Adenylate/guanylate cyclase domain-containing protein"/>
    <property type="match status" value="1"/>
</dbReference>
<proteinExistence type="inferred from homology"/>
<dbReference type="InterPro" id="IPR050697">
    <property type="entry name" value="Adenylyl/Guanylyl_Cyclase_3/4"/>
</dbReference>
<dbReference type="Proteomes" id="UP000190064">
    <property type="component" value="Unassembled WGS sequence"/>
</dbReference>
<feature type="transmembrane region" description="Helical" evidence="7">
    <location>
        <begin position="418"/>
        <end position="443"/>
    </location>
</feature>
<dbReference type="PROSITE" id="PS50125">
    <property type="entry name" value="GUANYLATE_CYCLASE_2"/>
    <property type="match status" value="1"/>
</dbReference>
<evidence type="ECO:0000256" key="1">
    <source>
        <dbReference type="ARBA" id="ARBA00004196"/>
    </source>
</evidence>
<keyword evidence="4 7" id="KW-0812">Transmembrane</keyword>
<evidence type="ECO:0000256" key="2">
    <source>
        <dbReference type="ARBA" id="ARBA00005381"/>
    </source>
</evidence>
<organism evidence="9 10">
    <name type="scientific">Oceanospirillum linum</name>
    <dbReference type="NCBI Taxonomy" id="966"/>
    <lineage>
        <taxon>Bacteria</taxon>
        <taxon>Pseudomonadati</taxon>
        <taxon>Pseudomonadota</taxon>
        <taxon>Gammaproteobacteria</taxon>
        <taxon>Oceanospirillales</taxon>
        <taxon>Oceanospirillaceae</taxon>
        <taxon>Oceanospirillum</taxon>
    </lineage>
</organism>
<feature type="transmembrane region" description="Helical" evidence="7">
    <location>
        <begin position="12"/>
        <end position="32"/>
    </location>
</feature>
<dbReference type="GO" id="GO:0035556">
    <property type="term" value="P:intracellular signal transduction"/>
    <property type="evidence" value="ECO:0007669"/>
    <property type="project" value="InterPro"/>
</dbReference>
<protein>
    <recommendedName>
        <fullName evidence="8">Guanylate cyclase domain-containing protein</fullName>
    </recommendedName>
</protein>
<comment type="similarity">
    <text evidence="2">Belongs to the adenylyl cyclase class-3 family.</text>
</comment>
<evidence type="ECO:0000313" key="9">
    <source>
        <dbReference type="EMBL" id="OOV86444.1"/>
    </source>
</evidence>
<dbReference type="EMBL" id="MTSD02000006">
    <property type="protein sequence ID" value="OOV86444.1"/>
    <property type="molecule type" value="Genomic_DNA"/>
</dbReference>